<dbReference type="EMBL" id="CAAALY010064832">
    <property type="protein sequence ID" value="VEL23924.1"/>
    <property type="molecule type" value="Genomic_DNA"/>
</dbReference>
<evidence type="ECO:0000313" key="2">
    <source>
        <dbReference type="EMBL" id="VEL23924.1"/>
    </source>
</evidence>
<feature type="region of interest" description="Disordered" evidence="1">
    <location>
        <begin position="57"/>
        <end position="82"/>
    </location>
</feature>
<organism evidence="2 3">
    <name type="scientific">Protopolystoma xenopodis</name>
    <dbReference type="NCBI Taxonomy" id="117903"/>
    <lineage>
        <taxon>Eukaryota</taxon>
        <taxon>Metazoa</taxon>
        <taxon>Spiralia</taxon>
        <taxon>Lophotrochozoa</taxon>
        <taxon>Platyhelminthes</taxon>
        <taxon>Monogenea</taxon>
        <taxon>Polyopisthocotylea</taxon>
        <taxon>Polystomatidea</taxon>
        <taxon>Polystomatidae</taxon>
        <taxon>Protopolystoma</taxon>
    </lineage>
</organism>
<reference evidence="2" key="1">
    <citation type="submission" date="2018-11" db="EMBL/GenBank/DDBJ databases">
        <authorList>
            <consortium name="Pathogen Informatics"/>
        </authorList>
    </citation>
    <scope>NUCLEOTIDE SEQUENCE</scope>
</reference>
<name>A0A3S5BY20_9PLAT</name>
<dbReference type="Proteomes" id="UP000784294">
    <property type="component" value="Unassembled WGS sequence"/>
</dbReference>
<evidence type="ECO:0000313" key="3">
    <source>
        <dbReference type="Proteomes" id="UP000784294"/>
    </source>
</evidence>
<dbReference type="AlphaFoldDB" id="A0A3S5BY20"/>
<protein>
    <submittedName>
        <fullName evidence="2">Uncharacterized protein</fullName>
    </submittedName>
</protein>
<evidence type="ECO:0000256" key="1">
    <source>
        <dbReference type="SAM" id="MobiDB-lite"/>
    </source>
</evidence>
<feature type="non-terminal residue" evidence="2">
    <location>
        <position position="1"/>
    </location>
</feature>
<comment type="caution">
    <text evidence="2">The sequence shown here is derived from an EMBL/GenBank/DDBJ whole genome shotgun (WGS) entry which is preliminary data.</text>
</comment>
<sequence>VWPHGEASCETFKSNCEQILGEVDSSKEATSSDASRDLASKSQTDITGIAKTMTTVDTHTSSIKNPKVNPGKASGAGNTSRGLGMINRIRQMRLSVNQPNTQATADWTVLSAAKSSPSAVPLKLVTGGKCLHSGQTSVKDTGNRTGRELAMCTKEQVNNSDPAAFLASIPGTHCTFPDYHAHQ</sequence>
<gene>
    <name evidence="2" type="ORF">PXEA_LOCUS17364</name>
</gene>
<accession>A0A3S5BY20</accession>
<proteinExistence type="predicted"/>
<keyword evidence="3" id="KW-1185">Reference proteome</keyword>